<feature type="region of interest" description="Disordered" evidence="1">
    <location>
        <begin position="44"/>
        <end position="66"/>
    </location>
</feature>
<dbReference type="Proteomes" id="UP000241158">
    <property type="component" value="Unassembled WGS sequence"/>
</dbReference>
<keyword evidence="3" id="KW-1185">Reference proteome</keyword>
<comment type="caution">
    <text evidence="2">The sequence shown here is derived from an EMBL/GenBank/DDBJ whole genome shotgun (WGS) entry which is preliminary data.</text>
</comment>
<dbReference type="EMBL" id="PGGN01000001">
    <property type="protein sequence ID" value="PSH60511.1"/>
    <property type="molecule type" value="Genomic_DNA"/>
</dbReference>
<accession>A0A2P7B251</accession>
<protein>
    <submittedName>
        <fullName evidence="2">Uncharacterized protein</fullName>
    </submittedName>
</protein>
<proteinExistence type="predicted"/>
<evidence type="ECO:0000313" key="2">
    <source>
        <dbReference type="EMBL" id="PSH60511.1"/>
    </source>
</evidence>
<sequence>MDDMGFVITFPGSATRRRPVSDAKRQTSAEIMIFTGVRYERYAQEAPKRNKPKSQHRYFDRVPQPG</sequence>
<organism evidence="2 3">
    <name type="scientific">Phyllobacterium endophyticum</name>
    <dbReference type="NCBI Taxonomy" id="1149773"/>
    <lineage>
        <taxon>Bacteria</taxon>
        <taxon>Pseudomonadati</taxon>
        <taxon>Pseudomonadota</taxon>
        <taxon>Alphaproteobacteria</taxon>
        <taxon>Hyphomicrobiales</taxon>
        <taxon>Phyllobacteriaceae</taxon>
        <taxon>Phyllobacterium</taxon>
    </lineage>
</organism>
<gene>
    <name evidence="2" type="ORF">CU100_07515</name>
</gene>
<name>A0A2P7B251_9HYPH</name>
<evidence type="ECO:0000313" key="3">
    <source>
        <dbReference type="Proteomes" id="UP000241158"/>
    </source>
</evidence>
<dbReference type="AlphaFoldDB" id="A0A2P7B251"/>
<reference evidence="3" key="1">
    <citation type="submission" date="2017-11" db="EMBL/GenBank/DDBJ databases">
        <authorList>
            <person name="Kuznetsova I."/>
            <person name="Sazanova A."/>
            <person name="Chirak E."/>
            <person name="Safronova V."/>
            <person name="Willems A."/>
        </authorList>
    </citation>
    <scope>NUCLEOTIDE SEQUENCE [LARGE SCALE GENOMIC DNA]</scope>
    <source>
        <strain evidence="3">PEPV15</strain>
    </source>
</reference>
<evidence type="ECO:0000256" key="1">
    <source>
        <dbReference type="SAM" id="MobiDB-lite"/>
    </source>
</evidence>